<gene>
    <name evidence="2" type="ORF">UFOPK2579_00244</name>
</gene>
<dbReference type="PANTHER" id="PTHR35273:SF2">
    <property type="entry name" value="ALPHA-GALACTOSIDASE"/>
    <property type="match status" value="1"/>
</dbReference>
<dbReference type="InterPro" id="IPR004352">
    <property type="entry name" value="GH114_TIM-barrel"/>
</dbReference>
<dbReference type="PANTHER" id="PTHR35273">
    <property type="entry name" value="ALPHA-1,4 POLYGALACTOSAMINIDASE, PUTATIVE (AFU_ORTHOLOGUE AFUA_3G07890)-RELATED"/>
    <property type="match status" value="1"/>
</dbReference>
<evidence type="ECO:0000259" key="1">
    <source>
        <dbReference type="Pfam" id="PF03537"/>
    </source>
</evidence>
<dbReference type="EMBL" id="CAEZXR010000017">
    <property type="protein sequence ID" value="CAB4688346.1"/>
    <property type="molecule type" value="Genomic_DNA"/>
</dbReference>
<organism evidence="2">
    <name type="scientific">freshwater metagenome</name>
    <dbReference type="NCBI Taxonomy" id="449393"/>
    <lineage>
        <taxon>unclassified sequences</taxon>
        <taxon>metagenomes</taxon>
        <taxon>ecological metagenomes</taxon>
    </lineage>
</organism>
<reference evidence="2" key="1">
    <citation type="submission" date="2020-05" db="EMBL/GenBank/DDBJ databases">
        <authorList>
            <person name="Chiriac C."/>
            <person name="Salcher M."/>
            <person name="Ghai R."/>
            <person name="Kavagutti S V."/>
        </authorList>
    </citation>
    <scope>NUCLEOTIDE SEQUENCE</scope>
</reference>
<dbReference type="Pfam" id="PF03537">
    <property type="entry name" value="Glyco_hydro_114"/>
    <property type="match status" value="1"/>
</dbReference>
<accession>A0A6J6NQ32</accession>
<proteinExistence type="predicted"/>
<protein>
    <submittedName>
        <fullName evidence="2">Unannotated protein</fullName>
    </submittedName>
</protein>
<dbReference type="AlphaFoldDB" id="A0A6J6NQ32"/>
<dbReference type="SUPFAM" id="SSF51445">
    <property type="entry name" value="(Trans)glycosidases"/>
    <property type="match status" value="1"/>
</dbReference>
<name>A0A6J6NQ32_9ZZZZ</name>
<dbReference type="Gene3D" id="3.20.20.70">
    <property type="entry name" value="Aldolase class I"/>
    <property type="match status" value="1"/>
</dbReference>
<evidence type="ECO:0000313" key="2">
    <source>
        <dbReference type="EMBL" id="CAB4688346.1"/>
    </source>
</evidence>
<dbReference type="InterPro" id="IPR013785">
    <property type="entry name" value="Aldolase_TIM"/>
</dbReference>
<feature type="domain" description="Glycoside-hydrolase family GH114 TIM-barrel" evidence="1">
    <location>
        <begin position="38"/>
        <end position="250"/>
    </location>
</feature>
<sequence>MAKWCAMVLAALLLGLGPAPSAYARVDVSPLPSDTDVDYQLGGDAAPPDNVGIVVRDRTSDPVEGRYNICYVNGYQTQDNEKKFWKKHWSLVLKDRDGRPVVDANWGEWLLDLRTPAKRSALAEIVGGWAGQCADDGFDAVEFDNLDSFTRSEGLLTRKQALAFARLLIDASHTAGLAVGQKNLVGFDGTSIGFDYAVSESCSRYDECGGYIEHFGDQVLMIEYRRQDFDESCEAYGDQVPVVLRDRSLSPDGVHDWC</sequence>
<dbReference type="InterPro" id="IPR017853">
    <property type="entry name" value="GH"/>
</dbReference>